<feature type="chain" id="PRO_5012354836" evidence="8">
    <location>
        <begin position="24"/>
        <end position="472"/>
    </location>
</feature>
<dbReference type="OMA" id="CLSWGCT"/>
<evidence type="ECO:0000256" key="5">
    <source>
        <dbReference type="ARBA" id="ARBA00022801"/>
    </source>
</evidence>
<keyword evidence="3 8" id="KW-0732">Signal</keyword>
<evidence type="ECO:0000256" key="3">
    <source>
        <dbReference type="ARBA" id="ARBA00022729"/>
    </source>
</evidence>
<protein>
    <submittedName>
        <fullName evidence="10">Nepenthesin</fullName>
        <ecNumber evidence="10">3.4.23.12</ecNumber>
    </submittedName>
    <submittedName>
        <fullName evidence="11">Putative aspartic peptidase A1 family</fullName>
    </submittedName>
</protein>
<dbReference type="PANTHER" id="PTHR13683:SF750">
    <property type="entry name" value="ASPARTYL PROTEASE AED1"/>
    <property type="match status" value="1"/>
</dbReference>
<dbReference type="Pfam" id="PF14543">
    <property type="entry name" value="TAXi_N"/>
    <property type="match status" value="1"/>
</dbReference>
<feature type="domain" description="Peptidase A1" evidence="9">
    <location>
        <begin position="132"/>
        <end position="467"/>
    </location>
</feature>
<dbReference type="PROSITE" id="PS51767">
    <property type="entry name" value="PEPTIDASE_A1"/>
    <property type="match status" value="1"/>
</dbReference>
<dbReference type="Pfam" id="PF14541">
    <property type="entry name" value="TAXi_C"/>
    <property type="match status" value="1"/>
</dbReference>
<evidence type="ECO:0000256" key="1">
    <source>
        <dbReference type="ARBA" id="ARBA00007447"/>
    </source>
</evidence>
<keyword evidence="12" id="KW-1185">Reference proteome</keyword>
<dbReference type="InParanoid" id="A0A251TTV6"/>
<keyword evidence="5 10" id="KW-0378">Hydrolase</keyword>
<dbReference type="InterPro" id="IPR033121">
    <property type="entry name" value="PEPTIDASE_A1"/>
</dbReference>
<dbReference type="FunFam" id="2.40.70.10:FF:000013">
    <property type="entry name" value="Aspartyl protease AED1"/>
    <property type="match status" value="1"/>
</dbReference>
<dbReference type="GO" id="GO:0006508">
    <property type="term" value="P:proteolysis"/>
    <property type="evidence" value="ECO:0007669"/>
    <property type="project" value="UniProtKB-KW"/>
</dbReference>
<gene>
    <name evidence="11" type="ORF">HannXRQ_Chr09g0248241</name>
    <name evidence="10" type="ORF">HanXRQr2_Chr09g0381191</name>
</gene>
<reference evidence="10 12" key="1">
    <citation type="journal article" date="2017" name="Nature">
        <title>The sunflower genome provides insights into oil metabolism, flowering and Asterid evolution.</title>
        <authorList>
            <person name="Badouin H."/>
            <person name="Gouzy J."/>
            <person name="Grassa C.J."/>
            <person name="Murat F."/>
            <person name="Staton S.E."/>
            <person name="Cottret L."/>
            <person name="Lelandais-Briere C."/>
            <person name="Owens G.L."/>
            <person name="Carrere S."/>
            <person name="Mayjonade B."/>
            <person name="Legrand L."/>
            <person name="Gill N."/>
            <person name="Kane N.C."/>
            <person name="Bowers J.E."/>
            <person name="Hubner S."/>
            <person name="Bellec A."/>
            <person name="Berard A."/>
            <person name="Berges H."/>
            <person name="Blanchet N."/>
            <person name="Boniface M.C."/>
            <person name="Brunel D."/>
            <person name="Catrice O."/>
            <person name="Chaidir N."/>
            <person name="Claudel C."/>
            <person name="Donnadieu C."/>
            <person name="Faraut T."/>
            <person name="Fievet G."/>
            <person name="Helmstetter N."/>
            <person name="King M."/>
            <person name="Knapp S.J."/>
            <person name="Lai Z."/>
            <person name="Le Paslier M.C."/>
            <person name="Lippi Y."/>
            <person name="Lorenzon L."/>
            <person name="Mandel J.R."/>
            <person name="Marage G."/>
            <person name="Marchand G."/>
            <person name="Marquand E."/>
            <person name="Bret-Mestries E."/>
            <person name="Morien E."/>
            <person name="Nambeesan S."/>
            <person name="Nguyen T."/>
            <person name="Pegot-Espagnet P."/>
            <person name="Pouilly N."/>
            <person name="Raftis F."/>
            <person name="Sallet E."/>
            <person name="Schiex T."/>
            <person name="Thomas J."/>
            <person name="Vandecasteele C."/>
            <person name="Vares D."/>
            <person name="Vear F."/>
            <person name="Vautrin S."/>
            <person name="Crespi M."/>
            <person name="Mangin B."/>
            <person name="Burke J.M."/>
            <person name="Salse J."/>
            <person name="Munos S."/>
            <person name="Vincourt P."/>
            <person name="Rieseberg L.H."/>
            <person name="Langlade N.B."/>
        </authorList>
    </citation>
    <scope>NUCLEOTIDE SEQUENCE [LARGE SCALE GENOMIC DNA]</scope>
    <source>
        <strain evidence="12">cv. SF193</strain>
        <tissue evidence="10">Leaves</tissue>
    </source>
</reference>
<proteinExistence type="inferred from homology"/>
<dbReference type="OrthoDB" id="2747330at2759"/>
<dbReference type="EC" id="3.4.23.12" evidence="10"/>
<evidence type="ECO:0000313" key="10">
    <source>
        <dbReference type="EMBL" id="KAF5790268.1"/>
    </source>
</evidence>
<accession>A0A251TTV6</accession>
<feature type="active site" evidence="7">
    <location>
        <position position="350"/>
    </location>
</feature>
<dbReference type="AlphaFoldDB" id="A0A251TTV6"/>
<dbReference type="Proteomes" id="UP000215914">
    <property type="component" value="Chromosome 9"/>
</dbReference>
<dbReference type="Gene3D" id="2.40.70.10">
    <property type="entry name" value="Acid Proteases"/>
    <property type="match status" value="2"/>
</dbReference>
<reference evidence="10" key="3">
    <citation type="submission" date="2020-06" db="EMBL/GenBank/DDBJ databases">
        <title>Helianthus annuus Genome sequencing and assembly Release 2.</title>
        <authorList>
            <person name="Gouzy J."/>
            <person name="Langlade N."/>
            <person name="Munos S."/>
        </authorList>
    </citation>
    <scope>NUCLEOTIDE SEQUENCE</scope>
    <source>
        <tissue evidence="10">Leaves</tissue>
    </source>
</reference>
<evidence type="ECO:0000256" key="6">
    <source>
        <dbReference type="ARBA" id="ARBA00023157"/>
    </source>
</evidence>
<name>A0A251TTV6_HELAN</name>
<organism evidence="11 12">
    <name type="scientific">Helianthus annuus</name>
    <name type="common">Common sunflower</name>
    <dbReference type="NCBI Taxonomy" id="4232"/>
    <lineage>
        <taxon>Eukaryota</taxon>
        <taxon>Viridiplantae</taxon>
        <taxon>Streptophyta</taxon>
        <taxon>Embryophyta</taxon>
        <taxon>Tracheophyta</taxon>
        <taxon>Spermatophyta</taxon>
        <taxon>Magnoliopsida</taxon>
        <taxon>eudicotyledons</taxon>
        <taxon>Gunneridae</taxon>
        <taxon>Pentapetalae</taxon>
        <taxon>asterids</taxon>
        <taxon>campanulids</taxon>
        <taxon>Asterales</taxon>
        <taxon>Asteraceae</taxon>
        <taxon>Asteroideae</taxon>
        <taxon>Heliantheae alliance</taxon>
        <taxon>Heliantheae</taxon>
        <taxon>Helianthus</taxon>
    </lineage>
</organism>
<comment type="similarity">
    <text evidence="1">Belongs to the peptidase A1 family.</text>
</comment>
<evidence type="ECO:0000313" key="11">
    <source>
        <dbReference type="EMBL" id="OTG14334.1"/>
    </source>
</evidence>
<dbReference type="InterPro" id="IPR001461">
    <property type="entry name" value="Aspartic_peptidase_A1"/>
</dbReference>
<keyword evidence="6" id="KW-1015">Disulfide bond</keyword>
<dbReference type="InterPro" id="IPR021109">
    <property type="entry name" value="Peptidase_aspartic_dom_sf"/>
</dbReference>
<reference evidence="11" key="2">
    <citation type="submission" date="2017-02" db="EMBL/GenBank/DDBJ databases">
        <title>Sunflower complete genome.</title>
        <authorList>
            <person name="Langlade N."/>
            <person name="Munos S."/>
        </authorList>
    </citation>
    <scope>NUCLEOTIDE SEQUENCE [LARGE SCALE GENOMIC DNA]</scope>
    <source>
        <tissue evidence="11">Leaves</tissue>
    </source>
</reference>
<feature type="active site" evidence="7">
    <location>
        <position position="150"/>
    </location>
</feature>
<dbReference type="InterPro" id="IPR032861">
    <property type="entry name" value="TAXi_N"/>
</dbReference>
<dbReference type="InterPro" id="IPR032799">
    <property type="entry name" value="TAXi_C"/>
</dbReference>
<dbReference type="EMBL" id="CM007898">
    <property type="protein sequence ID" value="OTG14334.1"/>
    <property type="molecule type" value="Genomic_DNA"/>
</dbReference>
<dbReference type="GO" id="GO:0004190">
    <property type="term" value="F:aspartic-type endopeptidase activity"/>
    <property type="evidence" value="ECO:0007669"/>
    <property type="project" value="UniProtKB-KW"/>
</dbReference>
<dbReference type="SUPFAM" id="SSF50630">
    <property type="entry name" value="Acid proteases"/>
    <property type="match status" value="1"/>
</dbReference>
<dbReference type="EMBL" id="MNCJ02000324">
    <property type="protein sequence ID" value="KAF5790268.1"/>
    <property type="molecule type" value="Genomic_DNA"/>
</dbReference>
<evidence type="ECO:0000256" key="7">
    <source>
        <dbReference type="PIRSR" id="PIRSR601461-1"/>
    </source>
</evidence>
<evidence type="ECO:0000313" key="12">
    <source>
        <dbReference type="Proteomes" id="UP000215914"/>
    </source>
</evidence>
<keyword evidence="4" id="KW-0064">Aspartyl protease</keyword>
<dbReference type="FunCoup" id="A0A251TTV6">
    <property type="interactions" value="126"/>
</dbReference>
<evidence type="ECO:0000256" key="4">
    <source>
        <dbReference type="ARBA" id="ARBA00022750"/>
    </source>
</evidence>
<evidence type="ECO:0000256" key="2">
    <source>
        <dbReference type="ARBA" id="ARBA00022670"/>
    </source>
</evidence>
<sequence>MSPLNSLVLILYSFSLFFLLAVARKEFVVESSDEEPQHYHTLKLSSFLPSSMCNPSTKGDKKRGSLEVVHKHGPCSKFSKDMLTVEEIQTQDQSRVDSLRARLTINTGKHNTLDSKTTLPAKSGITIGSGNYFVTVGLGTPKKDLSLVFDTGSDLTWTQCEPCEVSCYSQQEPIFAPSMSTTYTNISCTSTECSWLTSATGYLPSCVSSTCAYAIQYGDRSFSLGYFGKDKLTITSEDTINDFYFGCGQDNEGLFRGVAGLLGLGQDKLSLLSQAASKHGKVFSYCLPSQSSSVGYLTLGNDGTASNAKYTPFSTVGNSLYGLELLAMYVAGTKLTISPTVFKTSGMIIDSGTVITRLPPTAYSALRDKFREGMSEYPLTNPLDIFDTCYDLSNFQTIRFPKIGVLWGGNTYVDVPASGTFYVNGISQVCLAFTSNGDDSNIGIWGNTQQKTQVIVYDVGARKIGFASGGCA</sequence>
<dbReference type="FunFam" id="2.40.70.10:FF:000021">
    <property type="entry name" value="Aspartyl protease AED1"/>
    <property type="match status" value="1"/>
</dbReference>
<keyword evidence="2" id="KW-0645">Protease</keyword>
<feature type="signal peptide" evidence="8">
    <location>
        <begin position="1"/>
        <end position="23"/>
    </location>
</feature>
<dbReference type="Gramene" id="mRNA:HanXRQr2_Chr09g0381191">
    <property type="protein sequence ID" value="mRNA:HanXRQr2_Chr09g0381191"/>
    <property type="gene ID" value="HanXRQr2_Chr09g0381191"/>
</dbReference>
<evidence type="ECO:0000256" key="8">
    <source>
        <dbReference type="SAM" id="SignalP"/>
    </source>
</evidence>
<dbReference type="PANTHER" id="PTHR13683">
    <property type="entry name" value="ASPARTYL PROTEASES"/>
    <property type="match status" value="1"/>
</dbReference>
<evidence type="ECO:0000259" key="9">
    <source>
        <dbReference type="PROSITE" id="PS51767"/>
    </source>
</evidence>